<reference evidence="1 2" key="1">
    <citation type="submission" date="2021-03" db="EMBL/GenBank/DDBJ databases">
        <title>Antimicrobial resistance genes in bacteria isolated from Japanese honey, and their potential for conferring macrolide and lincosamide resistance in the American foulbrood pathogen Paenibacillus larvae.</title>
        <authorList>
            <person name="Okamoto M."/>
            <person name="Kumagai M."/>
            <person name="Kanamori H."/>
            <person name="Takamatsu D."/>
        </authorList>
    </citation>
    <scope>NUCLEOTIDE SEQUENCE [LARGE SCALE GENOMIC DNA]</scope>
    <source>
        <strain evidence="1 2">J34TS1</strain>
    </source>
</reference>
<dbReference type="Proteomes" id="UP000682811">
    <property type="component" value="Unassembled WGS sequence"/>
</dbReference>
<comment type="caution">
    <text evidence="1">The sequence shown here is derived from an EMBL/GenBank/DDBJ whole genome shotgun (WGS) entry which is preliminary data.</text>
</comment>
<gene>
    <name evidence="1" type="ORF">J34TS1_32750</name>
</gene>
<dbReference type="AlphaFoldDB" id="A0A919YGY2"/>
<sequence length="87" mass="10098">MSKAEKKELVQTAASAGEQFIKKHYNAEFILKDYEIIDPSVQSTVYLYGYVKGHEKDEITVVYSYHTHEVRTVIGPDWFIDSEIKIK</sequence>
<organism evidence="1 2">
    <name type="scientific">Paenibacillus azoreducens</name>
    <dbReference type="NCBI Taxonomy" id="116718"/>
    <lineage>
        <taxon>Bacteria</taxon>
        <taxon>Bacillati</taxon>
        <taxon>Bacillota</taxon>
        <taxon>Bacilli</taxon>
        <taxon>Bacillales</taxon>
        <taxon>Paenibacillaceae</taxon>
        <taxon>Paenibacillus</taxon>
    </lineage>
</organism>
<evidence type="ECO:0000313" key="2">
    <source>
        <dbReference type="Proteomes" id="UP000682811"/>
    </source>
</evidence>
<keyword evidence="2" id="KW-1185">Reference proteome</keyword>
<proteinExistence type="predicted"/>
<dbReference type="RefSeq" id="WP_237100172.1">
    <property type="nucleotide sequence ID" value="NZ_AP025343.1"/>
</dbReference>
<dbReference type="EMBL" id="BORT01000014">
    <property type="protein sequence ID" value="GIO48510.1"/>
    <property type="molecule type" value="Genomic_DNA"/>
</dbReference>
<accession>A0A919YGY2</accession>
<name>A0A919YGY2_9BACL</name>
<protein>
    <submittedName>
        <fullName evidence="1">Uncharacterized protein</fullName>
    </submittedName>
</protein>
<evidence type="ECO:0000313" key="1">
    <source>
        <dbReference type="EMBL" id="GIO48510.1"/>
    </source>
</evidence>